<evidence type="ECO:0000256" key="2">
    <source>
        <dbReference type="ARBA" id="ARBA00022630"/>
    </source>
</evidence>
<name>G3IU47_METTV</name>
<evidence type="ECO:0000313" key="6">
    <source>
        <dbReference type="Proteomes" id="UP000004664"/>
    </source>
</evidence>
<keyword evidence="2" id="KW-0285">Flavoprotein</keyword>
<evidence type="ECO:0000256" key="1">
    <source>
        <dbReference type="ARBA" id="ARBA00001974"/>
    </source>
</evidence>
<dbReference type="EMBL" id="JH109152">
    <property type="protein sequence ID" value="EGW22645.1"/>
    <property type="molecule type" value="Genomic_DNA"/>
</dbReference>
<keyword evidence="3" id="KW-0274">FAD</keyword>
<reference evidence="5 6" key="1">
    <citation type="submission" date="2011-06" db="EMBL/GenBank/DDBJ databases">
        <title>Genomic sequence of Methylobacter tundripaludum SV96.</title>
        <authorList>
            <consortium name="US DOE Joint Genome Institute"/>
            <person name="Lucas S."/>
            <person name="Han J."/>
            <person name="Lapidus A."/>
            <person name="Cheng J.-F."/>
            <person name="Goodwin L."/>
            <person name="Pitluck S."/>
            <person name="Held B."/>
            <person name="Detter J.C."/>
            <person name="Han C."/>
            <person name="Tapia R."/>
            <person name="Land M."/>
            <person name="Hauser L."/>
            <person name="Kyrpides N."/>
            <person name="Ivanova N."/>
            <person name="Ovchinnikova G."/>
            <person name="Pagani I."/>
            <person name="Klotz M.G."/>
            <person name="Dispirito A.A."/>
            <person name="Murrell J.C."/>
            <person name="Dunfield P."/>
            <person name="Kalyuzhnaya M.G."/>
            <person name="Svenning M."/>
            <person name="Trotsenko Y.A."/>
            <person name="Stein L.Y."/>
            <person name="Woyke T."/>
        </authorList>
    </citation>
    <scope>NUCLEOTIDE SEQUENCE [LARGE SCALE GENOMIC DNA]</scope>
    <source>
        <strain evidence="6">ATCC BAA-1195 / DSM 17260 / SV96</strain>
    </source>
</reference>
<dbReference type="PANTHER" id="PTHR43004:SF19">
    <property type="entry name" value="BINDING MONOOXYGENASE, PUTATIVE (JCVI)-RELATED"/>
    <property type="match status" value="1"/>
</dbReference>
<dbReference type="GO" id="GO:0016709">
    <property type="term" value="F:oxidoreductase activity, acting on paired donors, with incorporation or reduction of molecular oxygen, NAD(P)H as one donor, and incorporation of one atom of oxygen"/>
    <property type="evidence" value="ECO:0007669"/>
    <property type="project" value="UniProtKB-ARBA"/>
</dbReference>
<dbReference type="PRINTS" id="PR00420">
    <property type="entry name" value="RNGMNOXGNASE"/>
</dbReference>
<keyword evidence="5" id="KW-0560">Oxidoreductase</keyword>
<proteinExistence type="predicted"/>
<evidence type="ECO:0000259" key="4">
    <source>
        <dbReference type="Pfam" id="PF01494"/>
    </source>
</evidence>
<dbReference type="HOGENOM" id="CLU_009665_20_3_6"/>
<dbReference type="InterPro" id="IPR036188">
    <property type="entry name" value="FAD/NAD-bd_sf"/>
</dbReference>
<evidence type="ECO:0000313" key="5">
    <source>
        <dbReference type="EMBL" id="EGW22645.1"/>
    </source>
</evidence>
<dbReference type="eggNOG" id="COG0654">
    <property type="taxonomic scope" value="Bacteria"/>
</dbReference>
<dbReference type="Gene3D" id="3.30.70.2450">
    <property type="match status" value="1"/>
</dbReference>
<dbReference type="AlphaFoldDB" id="G3IU47"/>
<dbReference type="RefSeq" id="WP_006890614.1">
    <property type="nucleotide sequence ID" value="NZ_JH109152.1"/>
</dbReference>
<dbReference type="STRING" id="697282.Mettu_1461"/>
<keyword evidence="6" id="KW-1185">Reference proteome</keyword>
<sequence>MKIGTHIVKVLIVGAGPTGLTLAACLEKFGISPDIVDFKNCPNNQSKALAINPVAQAQLGIIFGKNNVGKNSNIVTKLKVIFNTDKRLTTIDLKHLGWPCNSMLVQSQYDTEKDLIELAKNNSVNVRWGTRVVEVIEHDDAIQVVFEGPDNQTIKQQYDYVIGCEGKQSLVREAIGATMTPLPYSMYLALADFKLDIDLSEDSAYYFVYEDTFFVFVPLGKSIWRIVVKHNGDPKRGEYINLVTDPVMEKFGRNIFCGECLWFSQAPLYVSYANKLQSKRLFIAGDSAHLFSPISGTGMNTGIVDAVNLAWKIAFTIKGNACGNTLIQSYQEERIPAIKENAMATDRLTKLISRQEEHTDQFMPKMSNRAYIRNLFPLSVSGFGFSYPSNPVLFGKTDDPSIGRMDSKLTKLLMSSSEFIPDLSLYISVLHFLDQDLNKTALPCPKQTRLKGVRDVVVQWINNDEVADSSCMQVQQSPNIINIALLKKDWQELRQLGDLQVLRPDGIVVFRGPIEEHGEVVINLSEYLNLQ</sequence>
<dbReference type="Gene3D" id="3.50.50.60">
    <property type="entry name" value="FAD/NAD(P)-binding domain"/>
    <property type="match status" value="1"/>
</dbReference>
<dbReference type="PROSITE" id="PS51257">
    <property type="entry name" value="PROKAR_LIPOPROTEIN"/>
    <property type="match status" value="1"/>
</dbReference>
<accession>G3IU47</accession>
<dbReference type="OrthoDB" id="8672648at2"/>
<dbReference type="SUPFAM" id="SSF51905">
    <property type="entry name" value="FAD/NAD(P)-binding domain"/>
    <property type="match status" value="1"/>
</dbReference>
<dbReference type="InterPro" id="IPR002938">
    <property type="entry name" value="FAD-bd"/>
</dbReference>
<dbReference type="Proteomes" id="UP000004664">
    <property type="component" value="Unassembled WGS sequence"/>
</dbReference>
<keyword evidence="5" id="KW-0503">Monooxygenase</keyword>
<dbReference type="InterPro" id="IPR050641">
    <property type="entry name" value="RIFMO-like"/>
</dbReference>
<dbReference type="PANTHER" id="PTHR43004">
    <property type="entry name" value="TRK SYSTEM POTASSIUM UPTAKE PROTEIN"/>
    <property type="match status" value="1"/>
</dbReference>
<dbReference type="Pfam" id="PF01494">
    <property type="entry name" value="FAD_binding_3"/>
    <property type="match status" value="1"/>
</dbReference>
<comment type="cofactor">
    <cofactor evidence="1">
        <name>FAD</name>
        <dbReference type="ChEBI" id="CHEBI:57692"/>
    </cofactor>
</comment>
<dbReference type="GO" id="GO:0071949">
    <property type="term" value="F:FAD binding"/>
    <property type="evidence" value="ECO:0007669"/>
    <property type="project" value="InterPro"/>
</dbReference>
<feature type="domain" description="FAD-binding" evidence="4">
    <location>
        <begin position="8"/>
        <end position="342"/>
    </location>
</feature>
<protein>
    <submittedName>
        <fullName evidence="5">Monooxygenase, FAD-binding protein</fullName>
    </submittedName>
</protein>
<evidence type="ECO:0000256" key="3">
    <source>
        <dbReference type="ARBA" id="ARBA00022827"/>
    </source>
</evidence>
<gene>
    <name evidence="5" type="ORF">Mettu_1461</name>
</gene>
<organism evidence="5 6">
    <name type="scientific">Methylobacter tundripaludum (strain ATCC BAA-1195 / DSM 17260 / SV96)</name>
    <dbReference type="NCBI Taxonomy" id="697282"/>
    <lineage>
        <taxon>Bacteria</taxon>
        <taxon>Pseudomonadati</taxon>
        <taxon>Pseudomonadota</taxon>
        <taxon>Gammaproteobacteria</taxon>
        <taxon>Methylococcales</taxon>
        <taxon>Methylococcaceae</taxon>
        <taxon>Methylobacter</taxon>
    </lineage>
</organism>